<evidence type="ECO:0000256" key="5">
    <source>
        <dbReference type="ARBA" id="ARBA00039789"/>
    </source>
</evidence>
<dbReference type="EMBL" id="NJEU01000219">
    <property type="protein sequence ID" value="PHH78547.1"/>
    <property type="molecule type" value="Genomic_DNA"/>
</dbReference>
<feature type="region of interest" description="Disordered" evidence="8">
    <location>
        <begin position="1125"/>
        <end position="1193"/>
    </location>
</feature>
<keyword evidence="2" id="KW-0677">Repeat</keyword>
<dbReference type="Proteomes" id="UP000224854">
    <property type="component" value="Unassembled WGS sequence"/>
</dbReference>
<dbReference type="AlphaFoldDB" id="A0A2C5ZBZ4"/>
<dbReference type="InterPro" id="IPR001680">
    <property type="entry name" value="WD40_rpt"/>
</dbReference>
<dbReference type="GO" id="GO:1990234">
    <property type="term" value="C:transferase complex"/>
    <property type="evidence" value="ECO:0007669"/>
    <property type="project" value="UniProtKB-ARBA"/>
</dbReference>
<comment type="caution">
    <text evidence="10">The sequence shown here is derived from an EMBL/GenBank/DDBJ whole genome shotgun (WGS) entry which is preliminary data.</text>
</comment>
<evidence type="ECO:0000313" key="10">
    <source>
        <dbReference type="EMBL" id="PHH78547.1"/>
    </source>
</evidence>
<evidence type="ECO:0000313" key="11">
    <source>
        <dbReference type="Proteomes" id="UP000224854"/>
    </source>
</evidence>
<accession>A0A2C5ZBZ4</accession>
<feature type="domain" description="Nephrocystin 3-like N-terminal" evidence="9">
    <location>
        <begin position="2"/>
        <end position="97"/>
    </location>
</feature>
<evidence type="ECO:0000256" key="4">
    <source>
        <dbReference type="ARBA" id="ARBA00038415"/>
    </source>
</evidence>
<keyword evidence="11" id="KW-1185">Reference proteome</keyword>
<proteinExistence type="inferred from homology"/>
<evidence type="ECO:0000256" key="8">
    <source>
        <dbReference type="SAM" id="MobiDB-lite"/>
    </source>
</evidence>
<dbReference type="SUPFAM" id="SSF50978">
    <property type="entry name" value="WD40 repeat-like"/>
    <property type="match status" value="2"/>
</dbReference>
<dbReference type="PANTHER" id="PTHR22847">
    <property type="entry name" value="WD40 REPEAT PROTEIN"/>
    <property type="match status" value="1"/>
</dbReference>
<name>A0A2C5ZBZ4_9HYPO</name>
<dbReference type="OrthoDB" id="538223at2759"/>
<reference evidence="10 11" key="1">
    <citation type="submission" date="2017-06" db="EMBL/GenBank/DDBJ databases">
        <title>Ant-infecting Ophiocordyceps genomes reveal a high diversity of potential behavioral manipulation genes and a possible major role for enterotoxins.</title>
        <authorList>
            <person name="De Bekker C."/>
            <person name="Evans H.C."/>
            <person name="Brachmann A."/>
            <person name="Hughes D.P."/>
        </authorList>
    </citation>
    <scope>NUCLEOTIDE SEQUENCE [LARGE SCALE GENOMIC DNA]</scope>
    <source>
        <strain evidence="10 11">1348a</strain>
    </source>
</reference>
<sequence length="1193" mass="133304">MAQLVEALPGLAKDVEDVLDSNHSIVDQDFRNQFEKLYRGPLQKSDSKSKNIVIVIDALDECDSQTEISDLLRLLSKPLYYKQNGRDTPVKYFLTGRHDGHSLSRLQRLHPDQIENCHNPDLEELTAETIGDDIKRFLKFRLQEVPALWDGDKDPWANAKNVDTLGQLVTKACPLFEFAATACRLIEDDNLLGDAKSRLYDILATKCNGDLDHLYWTVLNTRLRSSDDKIAPRRQKMVEEQFRRVIGSVMSLADPVSVSCLAHLLGETKAMVVNELRHFKSVLDVPSNDDRVIKIFHESFRDFFHGSAQGEFGLDERKTHEHLALRCRELLCGKDGKKDALRENFCELESPGAYRREIPEKVLCESISPEVQYACRFWVHHLKNSDDKIKDNDAWYQLLHKHFLHWLEALGLLGRISESVQFVKELQTLVESNAGTQIEAFLKDAERFICKFCPIVNEAPLQLYISGLTFAPTESIIRRTFDTHRPMWITRLPEVGAHWSPCLQTLPFSVYDNACLVSSSEGLLAVGHEDGDIEMWDPIAGIRLKFFDPSSGSEPLSEISSLALSQTGKLACATETSIIVWDITQDNHLNSLTLNRDEGKVISMAFRNGQHLLFATIEGKIASWDIGNGPPRHLEICCNLYKPILSNDGRWIAGFDELGVTLIATEAKPGCPPKKLTLDAGRKTSIMRFSPGGQYLAIAYVFHEHQNLGNVEVWDTVSTQRLQSLDTGLVWSLAVSADNRRLATAKKEIVIWDWENGSRLQVFDPGDEIIDSLAFSPKGSWLASSDEVNGVQIWDVAASYYGTPGTPGTHRSCIKSIAMSMDGERLISGSLSRYELWEKSGSICFPQPLHGGESWYERREGLYEPIVAISANGEVVAMNCESGVEIQNLKSGICLPLLPRNWTRLYSMTLSANGERLLLGLKSGPRVGGCGLVWSTSKGKRLKEIDIPLRRWVDVGAAMSLDGQKVALVFDSTVHVENLCTNQLLKRKLLRVTQAAFSEDGQRVAALSQTCDGGIWEVETGVCLRRFRNEDPNGVLCLDIKLIDVDFAVAGDLPEQLPLMDCLIDGGYVSHDCEWLMKGTNRVLRLPRDSWPTCTAVSKAHIAVGLVSGHAFVVGMAWDNIPGDCKAVDVSQDSDEDSEEDSDEESDEDSEGDSDEESDEDSDENSDQESDEDSDENSDEESDEESDEDSEEI</sequence>
<organism evidence="10 11">
    <name type="scientific">Ophiocordyceps australis</name>
    <dbReference type="NCBI Taxonomy" id="1399860"/>
    <lineage>
        <taxon>Eukaryota</taxon>
        <taxon>Fungi</taxon>
        <taxon>Dikarya</taxon>
        <taxon>Ascomycota</taxon>
        <taxon>Pezizomycotina</taxon>
        <taxon>Sordariomycetes</taxon>
        <taxon>Hypocreomycetidae</taxon>
        <taxon>Hypocreales</taxon>
        <taxon>Ophiocordycipitaceae</taxon>
        <taxon>Ophiocordyceps</taxon>
    </lineage>
</organism>
<feature type="compositionally biased region" description="Acidic residues" evidence="8">
    <location>
        <begin position="1132"/>
        <end position="1193"/>
    </location>
</feature>
<dbReference type="InterPro" id="IPR056884">
    <property type="entry name" value="NPHP3-like_N"/>
</dbReference>
<dbReference type="PROSITE" id="PS50082">
    <property type="entry name" value="WD_REPEATS_2"/>
    <property type="match status" value="1"/>
</dbReference>
<evidence type="ECO:0000256" key="2">
    <source>
        <dbReference type="ARBA" id="ARBA00022737"/>
    </source>
</evidence>
<evidence type="ECO:0000256" key="3">
    <source>
        <dbReference type="ARBA" id="ARBA00023054"/>
    </source>
</evidence>
<dbReference type="InterPro" id="IPR036322">
    <property type="entry name" value="WD40_repeat_dom_sf"/>
</dbReference>
<dbReference type="Pfam" id="PF24883">
    <property type="entry name" value="NPHP3_N"/>
    <property type="match status" value="1"/>
</dbReference>
<feature type="repeat" description="WD" evidence="7">
    <location>
        <begin position="763"/>
        <end position="796"/>
    </location>
</feature>
<dbReference type="SMART" id="SM00320">
    <property type="entry name" value="WD40"/>
    <property type="match status" value="7"/>
</dbReference>
<keyword evidence="3" id="KW-0175">Coiled coil</keyword>
<evidence type="ECO:0000259" key="9">
    <source>
        <dbReference type="Pfam" id="PF24883"/>
    </source>
</evidence>
<dbReference type="InterPro" id="IPR015943">
    <property type="entry name" value="WD40/YVTN_repeat-like_dom_sf"/>
</dbReference>
<evidence type="ECO:0000256" key="6">
    <source>
        <dbReference type="ARBA" id="ARBA00043913"/>
    </source>
</evidence>
<evidence type="ECO:0000256" key="7">
    <source>
        <dbReference type="PROSITE-ProRule" id="PRU00221"/>
    </source>
</evidence>
<protein>
    <recommendedName>
        <fullName evidence="5">Mitochondrial division protein 1</fullName>
    </recommendedName>
</protein>
<keyword evidence="1 7" id="KW-0853">WD repeat</keyword>
<comment type="function">
    <text evidence="6">Involved in mitochondrial fission. Acts as an adapter protein required to form mitochondrial fission complexes. Formation of these complexes is required to promote constriction and fission of the mitochondrial compartment at a late step in mitochondrial division.</text>
</comment>
<evidence type="ECO:0000256" key="1">
    <source>
        <dbReference type="ARBA" id="ARBA00022574"/>
    </source>
</evidence>
<dbReference type="Gene3D" id="2.130.10.10">
    <property type="entry name" value="YVTN repeat-like/Quinoprotein amine dehydrogenase"/>
    <property type="match status" value="3"/>
</dbReference>
<comment type="similarity">
    <text evidence="4">Belongs to the WD repeat MDV1/CAF4 family.</text>
</comment>
<dbReference type="PANTHER" id="PTHR22847:SF637">
    <property type="entry name" value="WD REPEAT DOMAIN 5B"/>
    <property type="match status" value="1"/>
</dbReference>
<gene>
    <name evidence="10" type="ORF">CDD82_2975</name>
</gene>